<comment type="caution">
    <text evidence="1">The sequence shown here is derived from an EMBL/GenBank/DDBJ whole genome shotgun (WGS) entry which is preliminary data.</text>
</comment>
<sequence length="188" mass="20287">NNQTEQILSSSTQPPPMADLLNSSPIVTTSWSIAPPNNGSSIVVPSAGPIHLINVGEHIVHNTVVVDTSILGNSLQPAQTLTFVAENPQLDMQNAAQKSSVDHVIESSPQQIQSPSRTVSPDLQVSLPQDDRSKKSPENEVRSQIDNSSRIPSPALNDQIKLEFHNSPPEPLDISKDTNIVQDVQLSK</sequence>
<feature type="non-terminal residue" evidence="1">
    <location>
        <position position="1"/>
    </location>
</feature>
<evidence type="ECO:0000313" key="1">
    <source>
        <dbReference type="EMBL" id="CAG8848180.1"/>
    </source>
</evidence>
<feature type="non-terminal residue" evidence="1">
    <location>
        <position position="188"/>
    </location>
</feature>
<organism evidence="1 2">
    <name type="scientific">Racocetra persica</name>
    <dbReference type="NCBI Taxonomy" id="160502"/>
    <lineage>
        <taxon>Eukaryota</taxon>
        <taxon>Fungi</taxon>
        <taxon>Fungi incertae sedis</taxon>
        <taxon>Mucoromycota</taxon>
        <taxon>Glomeromycotina</taxon>
        <taxon>Glomeromycetes</taxon>
        <taxon>Diversisporales</taxon>
        <taxon>Gigasporaceae</taxon>
        <taxon>Racocetra</taxon>
    </lineage>
</organism>
<dbReference type="EMBL" id="CAJVQC010159603">
    <property type="protein sequence ID" value="CAG8848180.1"/>
    <property type="molecule type" value="Genomic_DNA"/>
</dbReference>
<name>A0ACA9SUG8_9GLOM</name>
<keyword evidence="2" id="KW-1185">Reference proteome</keyword>
<accession>A0ACA9SUG8</accession>
<reference evidence="1" key="1">
    <citation type="submission" date="2021-06" db="EMBL/GenBank/DDBJ databases">
        <authorList>
            <person name="Kallberg Y."/>
            <person name="Tangrot J."/>
            <person name="Rosling A."/>
        </authorList>
    </citation>
    <scope>NUCLEOTIDE SEQUENCE</scope>
    <source>
        <strain evidence="1">MA461A</strain>
    </source>
</reference>
<dbReference type="Proteomes" id="UP000789920">
    <property type="component" value="Unassembled WGS sequence"/>
</dbReference>
<protein>
    <submittedName>
        <fullName evidence="1">2998_t:CDS:1</fullName>
    </submittedName>
</protein>
<gene>
    <name evidence="1" type="ORF">RPERSI_LOCUS34989</name>
</gene>
<proteinExistence type="predicted"/>
<evidence type="ECO:0000313" key="2">
    <source>
        <dbReference type="Proteomes" id="UP000789920"/>
    </source>
</evidence>